<feature type="region of interest" description="Disordered" evidence="1">
    <location>
        <begin position="39"/>
        <end position="77"/>
    </location>
</feature>
<reference evidence="2 3" key="1">
    <citation type="journal article" date="2015" name="Fungal Genet. Biol.">
        <title>Evolution of novel wood decay mechanisms in Agaricales revealed by the genome sequences of Fistulina hepatica and Cylindrobasidium torrendii.</title>
        <authorList>
            <person name="Floudas D."/>
            <person name="Held B.W."/>
            <person name="Riley R."/>
            <person name="Nagy L.G."/>
            <person name="Koehler G."/>
            <person name="Ransdell A.S."/>
            <person name="Younus H."/>
            <person name="Chow J."/>
            <person name="Chiniquy J."/>
            <person name="Lipzen A."/>
            <person name="Tritt A."/>
            <person name="Sun H."/>
            <person name="Haridas S."/>
            <person name="LaButti K."/>
            <person name="Ohm R.A."/>
            <person name="Kues U."/>
            <person name="Blanchette R.A."/>
            <person name="Grigoriev I.V."/>
            <person name="Minto R.E."/>
            <person name="Hibbett D.S."/>
        </authorList>
    </citation>
    <scope>NUCLEOTIDE SEQUENCE [LARGE SCALE GENOMIC DNA]</scope>
    <source>
        <strain evidence="2 3">ATCC 64428</strain>
    </source>
</reference>
<feature type="compositionally biased region" description="Polar residues" evidence="1">
    <location>
        <begin position="42"/>
        <end position="54"/>
    </location>
</feature>
<feature type="compositionally biased region" description="Polar residues" evidence="1">
    <location>
        <begin position="246"/>
        <end position="261"/>
    </location>
</feature>
<evidence type="ECO:0000313" key="3">
    <source>
        <dbReference type="Proteomes" id="UP000054144"/>
    </source>
</evidence>
<accession>A0A0D7AD27</accession>
<dbReference type="EMBL" id="KN881832">
    <property type="protein sequence ID" value="KIY48585.1"/>
    <property type="molecule type" value="Genomic_DNA"/>
</dbReference>
<feature type="compositionally biased region" description="Basic and acidic residues" evidence="1">
    <location>
        <begin position="159"/>
        <end position="185"/>
    </location>
</feature>
<protein>
    <submittedName>
        <fullName evidence="2">Uncharacterized protein</fullName>
    </submittedName>
</protein>
<feature type="compositionally biased region" description="Low complexity" evidence="1">
    <location>
        <begin position="233"/>
        <end position="245"/>
    </location>
</feature>
<sequence>MSPQSASGEDIVFWCSTQPSGALRALASEAQLLQLHEYPGTSGISLPSPSSTPVESAPSKPPITRKNTAESATYGAHNTSDKAQVLIDQLRRMAKSHVCPMDDRLRVLQNAAQASSSRKASRHSMTAPYGRPPRRRRSEPATADCFAVTVPDPVLRSVSEGKGKQRQRFADSVDDSPVRISERAKLQQLGSVDAVMGPPPVPPSRSKLRECVTTGSMSVDEQRPSQHRNPRNTVASVSATSASSSRTQTGNSPAFSATNSRPADHPPSQSHPSPPRGTRRALRPSQAAPENQPQPPQSQPANVSQRPPSSQRRHPPALGMRRDRPGAVSGIKPFKVPLMATRTESSPALISVHPLETEGAKVERTHPAQHSSQPVPAEHRDDDEKAPPADADSSFECDFGVPMEEVFAMMDRMDV</sequence>
<evidence type="ECO:0000313" key="2">
    <source>
        <dbReference type="EMBL" id="KIY48585.1"/>
    </source>
</evidence>
<name>A0A0D7AD27_9AGAR</name>
<feature type="compositionally biased region" description="Polar residues" evidence="1">
    <location>
        <begin position="65"/>
        <end position="77"/>
    </location>
</feature>
<feature type="compositionally biased region" description="Basic and acidic residues" evidence="1">
    <location>
        <begin position="377"/>
        <end position="387"/>
    </location>
</feature>
<gene>
    <name evidence="2" type="ORF">FISHEDRAFT_73554</name>
</gene>
<keyword evidence="3" id="KW-1185">Reference proteome</keyword>
<proteinExistence type="predicted"/>
<feature type="region of interest" description="Disordered" evidence="1">
    <location>
        <begin position="157"/>
        <end position="331"/>
    </location>
</feature>
<evidence type="ECO:0000256" key="1">
    <source>
        <dbReference type="SAM" id="MobiDB-lite"/>
    </source>
</evidence>
<organism evidence="2 3">
    <name type="scientific">Fistulina hepatica ATCC 64428</name>
    <dbReference type="NCBI Taxonomy" id="1128425"/>
    <lineage>
        <taxon>Eukaryota</taxon>
        <taxon>Fungi</taxon>
        <taxon>Dikarya</taxon>
        <taxon>Basidiomycota</taxon>
        <taxon>Agaricomycotina</taxon>
        <taxon>Agaricomycetes</taxon>
        <taxon>Agaricomycetidae</taxon>
        <taxon>Agaricales</taxon>
        <taxon>Fistulinaceae</taxon>
        <taxon>Fistulina</taxon>
    </lineage>
</organism>
<dbReference type="AlphaFoldDB" id="A0A0D7AD27"/>
<dbReference type="Proteomes" id="UP000054144">
    <property type="component" value="Unassembled WGS sequence"/>
</dbReference>
<feature type="region of interest" description="Disordered" evidence="1">
    <location>
        <begin position="111"/>
        <end position="144"/>
    </location>
</feature>
<feature type="compositionally biased region" description="Low complexity" evidence="1">
    <location>
        <begin position="299"/>
        <end position="310"/>
    </location>
</feature>
<feature type="region of interest" description="Disordered" evidence="1">
    <location>
        <begin position="356"/>
        <end position="398"/>
    </location>
</feature>
<feature type="compositionally biased region" description="Basic and acidic residues" evidence="1">
    <location>
        <begin position="356"/>
        <end position="366"/>
    </location>
</feature>